<keyword evidence="3" id="KW-1161">Viral attachment to host cell</keyword>
<keyword evidence="4" id="KW-0946">Virion</keyword>
<keyword evidence="6" id="KW-1160">Virus entry into host cell</keyword>
<evidence type="ECO:0000256" key="1">
    <source>
        <dbReference type="ARBA" id="ARBA00004328"/>
    </source>
</evidence>
<feature type="non-terminal residue" evidence="8">
    <location>
        <position position="1"/>
    </location>
</feature>
<comment type="subcellular location">
    <subcellularLocation>
        <location evidence="1">Virion</location>
    </subcellularLocation>
</comment>
<reference evidence="8" key="1">
    <citation type="submission" date="2019-05" db="EMBL/GenBank/DDBJ databases">
        <title>Metatranscriptomic reconstruction reveals RNA viruses with the potential to shape carbon cycling in soil.</title>
        <authorList>
            <person name="Starr E.P."/>
            <person name="Nuccio E."/>
            <person name="Pett-Ridge J."/>
            <person name="Banfield J.F."/>
            <person name="Firestone M.K."/>
        </authorList>
    </citation>
    <scope>NUCLEOTIDE SEQUENCE</scope>
    <source>
        <strain evidence="8">H1_Bulk_29_scaffold_455</strain>
    </source>
</reference>
<sequence>GNAVPMPAYEGLIPEIPGAQAAYQYQYMSDVVGNRNGQNFMFSEKADTLAGIANGPMGAYDVNGWHYGVTLHHSDVLPDVGASDNVILSKAIAGSNPSRPVMNLPVSGFEMREIPDLLKSAGTRLSNIHVGQREVPPGSRWKPYVTYNGRDNASSYLEWQFGWAPLISDLGKISNFISTVQNRAGYIHRLIDRPGGVKGQDWSASSSPFWIGPIFPCSLYQSQPNVWMQFKTTVTKWASVAWTPDVDMSGINDDDVFTKAIRSAYNLNLDVRDLWSVLPWSWLVDWFTNVGDIVDGSRNCVGMSSGSYCIMTRTRTSMVTHDEYNVPTGAALGVRSPWLEWQNRILAASVSPEAYLPFLSGSQLSILTSLSVVRASR</sequence>
<accession>A0A514D5X5</accession>
<evidence type="ECO:0000256" key="6">
    <source>
        <dbReference type="ARBA" id="ARBA00023296"/>
    </source>
</evidence>
<keyword evidence="2" id="KW-0945">Host-virus interaction</keyword>
<evidence type="ECO:0000256" key="3">
    <source>
        <dbReference type="ARBA" id="ARBA00022804"/>
    </source>
</evidence>
<name>A0A514D5X5_9VIRU</name>
<evidence type="ECO:0000256" key="4">
    <source>
        <dbReference type="ARBA" id="ARBA00022844"/>
    </source>
</evidence>
<evidence type="ECO:0000313" key="8">
    <source>
        <dbReference type="EMBL" id="QDH89030.1"/>
    </source>
</evidence>
<evidence type="ECO:0000256" key="7">
    <source>
        <dbReference type="ARBA" id="ARBA00035110"/>
    </source>
</evidence>
<proteinExistence type="inferred from homology"/>
<protein>
    <recommendedName>
        <fullName evidence="9">Maturation</fullName>
    </recommendedName>
</protein>
<comment type="similarity">
    <text evidence="7">Belongs to the Leviviricetes maturation protein family.</text>
</comment>
<dbReference type="GO" id="GO:0039666">
    <property type="term" value="P:virion attachment to host cell pilus"/>
    <property type="evidence" value="ECO:0007669"/>
    <property type="project" value="UniProtKB-KW"/>
</dbReference>
<keyword evidence="5" id="KW-1175">Viral attachment to host cell pilus</keyword>
<evidence type="ECO:0008006" key="9">
    <source>
        <dbReference type="Google" id="ProtNLM"/>
    </source>
</evidence>
<dbReference type="Pfam" id="PF03863">
    <property type="entry name" value="Phage_mat-A"/>
    <property type="match status" value="1"/>
</dbReference>
<dbReference type="EMBL" id="MN034544">
    <property type="protein sequence ID" value="QDH89030.1"/>
    <property type="molecule type" value="Genomic_RNA"/>
</dbReference>
<evidence type="ECO:0000256" key="2">
    <source>
        <dbReference type="ARBA" id="ARBA00022581"/>
    </source>
</evidence>
<dbReference type="InterPro" id="IPR005563">
    <property type="entry name" value="A_protein"/>
</dbReference>
<evidence type="ECO:0000256" key="5">
    <source>
        <dbReference type="ARBA" id="ARBA00023104"/>
    </source>
</evidence>
<organism evidence="8">
    <name type="scientific">Leviviridae sp</name>
    <dbReference type="NCBI Taxonomy" id="2027243"/>
    <lineage>
        <taxon>Viruses</taxon>
        <taxon>Riboviria</taxon>
        <taxon>Orthornavirae</taxon>
        <taxon>Lenarviricota</taxon>
        <taxon>Leviviricetes</taxon>
        <taxon>Norzivirales</taxon>
        <taxon>Fiersviridae</taxon>
    </lineage>
</organism>
<dbReference type="GO" id="GO:0044423">
    <property type="term" value="C:virion component"/>
    <property type="evidence" value="ECO:0007669"/>
    <property type="project" value="UniProtKB-KW"/>
</dbReference>
<gene>
    <name evidence="8" type="ORF">H1Bulk29455_000003</name>
</gene>